<dbReference type="InterPro" id="IPR050416">
    <property type="entry name" value="FAD-linked_Oxidoreductase"/>
</dbReference>
<dbReference type="Pfam" id="PF01565">
    <property type="entry name" value="FAD_binding_4"/>
    <property type="match status" value="1"/>
</dbReference>
<dbReference type="InterPro" id="IPR006094">
    <property type="entry name" value="Oxid_FAD_bind_N"/>
</dbReference>
<evidence type="ECO:0000256" key="4">
    <source>
        <dbReference type="ARBA" id="ARBA00022827"/>
    </source>
</evidence>
<evidence type="ECO:0000259" key="7">
    <source>
        <dbReference type="PROSITE" id="PS51387"/>
    </source>
</evidence>
<feature type="chain" id="PRO_5040764333" description="FAD-binding PCMH-type domain-containing protein" evidence="6">
    <location>
        <begin position="18"/>
        <end position="491"/>
    </location>
</feature>
<dbReference type="InterPro" id="IPR016166">
    <property type="entry name" value="FAD-bd_PCMH"/>
</dbReference>
<name>A0A9W8NBF7_9PEZI</name>
<accession>A0A9W8NBF7</accession>
<keyword evidence="6" id="KW-0732">Signal</keyword>
<dbReference type="Proteomes" id="UP001148614">
    <property type="component" value="Unassembled WGS sequence"/>
</dbReference>
<feature type="signal peptide" evidence="6">
    <location>
        <begin position="1"/>
        <end position="17"/>
    </location>
</feature>
<organism evidence="8 9">
    <name type="scientific">Xylaria arbuscula</name>
    <dbReference type="NCBI Taxonomy" id="114810"/>
    <lineage>
        <taxon>Eukaryota</taxon>
        <taxon>Fungi</taxon>
        <taxon>Dikarya</taxon>
        <taxon>Ascomycota</taxon>
        <taxon>Pezizomycotina</taxon>
        <taxon>Sordariomycetes</taxon>
        <taxon>Xylariomycetidae</taxon>
        <taxon>Xylariales</taxon>
        <taxon>Xylariaceae</taxon>
        <taxon>Xylaria</taxon>
    </lineage>
</organism>
<keyword evidence="9" id="KW-1185">Reference proteome</keyword>
<comment type="caution">
    <text evidence="8">The sequence shown here is derived from an EMBL/GenBank/DDBJ whole genome shotgun (WGS) entry which is preliminary data.</text>
</comment>
<dbReference type="GO" id="GO:0016491">
    <property type="term" value="F:oxidoreductase activity"/>
    <property type="evidence" value="ECO:0007669"/>
    <property type="project" value="UniProtKB-KW"/>
</dbReference>
<dbReference type="PANTHER" id="PTHR42973">
    <property type="entry name" value="BINDING OXIDOREDUCTASE, PUTATIVE (AFU_ORTHOLOGUE AFUA_1G17690)-RELATED"/>
    <property type="match status" value="1"/>
</dbReference>
<dbReference type="GO" id="GO:0071949">
    <property type="term" value="F:FAD binding"/>
    <property type="evidence" value="ECO:0007669"/>
    <property type="project" value="InterPro"/>
</dbReference>
<dbReference type="InterPro" id="IPR016169">
    <property type="entry name" value="FAD-bd_PCMH_sub2"/>
</dbReference>
<dbReference type="EMBL" id="JANPWZ010001319">
    <property type="protein sequence ID" value="KAJ3566769.1"/>
    <property type="molecule type" value="Genomic_DNA"/>
</dbReference>
<dbReference type="SUPFAM" id="SSF56176">
    <property type="entry name" value="FAD-binding/transporter-associated domain-like"/>
    <property type="match status" value="1"/>
</dbReference>
<dbReference type="PANTHER" id="PTHR42973:SF39">
    <property type="entry name" value="FAD-BINDING PCMH-TYPE DOMAIN-CONTAINING PROTEIN"/>
    <property type="match status" value="1"/>
</dbReference>
<proteinExistence type="inferred from homology"/>
<protein>
    <recommendedName>
        <fullName evidence="7">FAD-binding PCMH-type domain-containing protein</fullName>
    </recommendedName>
</protein>
<evidence type="ECO:0000313" key="8">
    <source>
        <dbReference type="EMBL" id="KAJ3566769.1"/>
    </source>
</evidence>
<feature type="domain" description="FAD-binding PCMH-type" evidence="7">
    <location>
        <begin position="56"/>
        <end position="229"/>
    </location>
</feature>
<dbReference type="PROSITE" id="PS51387">
    <property type="entry name" value="FAD_PCMH"/>
    <property type="match status" value="1"/>
</dbReference>
<gene>
    <name evidence="8" type="ORF">NPX13_g7011</name>
</gene>
<sequence length="491" mass="53364">MRAATFGLGLLAGLSRAAVLNKRAVLTDCLAEAGTAVDAIDSTDWERDTRPFNSLLPYKPDVVAVPTTAEQIQKAVICGAQSGYKVTPKCGGHSYASYGLGGEDGHLVLQLDRMYAVKLDTETNTATVEPGTRLGHLAVELWAQGKRAISHGTCPGVGIAGHALHGGFGLSSHTHGLALDWIIGLNIVLANGTLVHSSATENSDLFWGMLGAGSNFGVVTSFELNTFAPPANLTWFVANLPLKKETAVAALEALEDYSLNTMPAELNMRIMGTQRMTQLEGMFHGDKTGLQNALAPLLNKTGGTILATGTTDWPGSLQHFATMSLNQTHPHNEQETFYGKSLELKGLNGDAAQDFVDYWFDHARNVSGAWYFQLDIQGGKNSAVWNANHEVSSYAHRDKLYILQFFYRSTTKTVSADATKFVDDWTSTTIQSLAASDFGMYINYPDLSLNRTAAHDMYWGASMPKLQKLKTELDPEELFYYPISIKPETKA</sequence>
<evidence type="ECO:0000256" key="3">
    <source>
        <dbReference type="ARBA" id="ARBA00022630"/>
    </source>
</evidence>
<evidence type="ECO:0000256" key="6">
    <source>
        <dbReference type="SAM" id="SignalP"/>
    </source>
</evidence>
<evidence type="ECO:0000256" key="1">
    <source>
        <dbReference type="ARBA" id="ARBA00001974"/>
    </source>
</evidence>
<dbReference type="AlphaFoldDB" id="A0A9W8NBF7"/>
<dbReference type="Gene3D" id="3.40.462.20">
    <property type="match status" value="1"/>
</dbReference>
<evidence type="ECO:0000313" key="9">
    <source>
        <dbReference type="Proteomes" id="UP001148614"/>
    </source>
</evidence>
<dbReference type="Pfam" id="PF08031">
    <property type="entry name" value="BBE"/>
    <property type="match status" value="1"/>
</dbReference>
<dbReference type="Gene3D" id="3.30.465.10">
    <property type="match status" value="1"/>
</dbReference>
<keyword evidence="4" id="KW-0274">FAD</keyword>
<dbReference type="InterPro" id="IPR012951">
    <property type="entry name" value="BBE"/>
</dbReference>
<evidence type="ECO:0000256" key="2">
    <source>
        <dbReference type="ARBA" id="ARBA00005466"/>
    </source>
</evidence>
<keyword evidence="5" id="KW-0560">Oxidoreductase</keyword>
<comment type="similarity">
    <text evidence="2">Belongs to the oxygen-dependent FAD-linked oxidoreductase family.</text>
</comment>
<comment type="cofactor">
    <cofactor evidence="1">
        <name>FAD</name>
        <dbReference type="ChEBI" id="CHEBI:57692"/>
    </cofactor>
</comment>
<keyword evidence="3" id="KW-0285">Flavoprotein</keyword>
<dbReference type="VEuPathDB" id="FungiDB:F4678DRAFT_468721"/>
<reference evidence="8" key="1">
    <citation type="submission" date="2022-07" db="EMBL/GenBank/DDBJ databases">
        <title>Genome Sequence of Xylaria arbuscula.</title>
        <authorList>
            <person name="Buettner E."/>
        </authorList>
    </citation>
    <scope>NUCLEOTIDE SEQUENCE</scope>
    <source>
        <strain evidence="8">VT107</strain>
    </source>
</reference>
<evidence type="ECO:0000256" key="5">
    <source>
        <dbReference type="ARBA" id="ARBA00023002"/>
    </source>
</evidence>
<dbReference type="InterPro" id="IPR036318">
    <property type="entry name" value="FAD-bd_PCMH-like_sf"/>
</dbReference>